<dbReference type="PANTHER" id="PTHR40763:SF4">
    <property type="entry name" value="DUF1707 DOMAIN-CONTAINING PROTEIN"/>
    <property type="match status" value="1"/>
</dbReference>
<sequence length="203" mass="21973">MTDPSSAPAPRPRRDADLRASHSDREAVAERLREAAGDGRLDLDELEERLEKAFNAKTYGDLAPLTADLPSGATAAPADPGEPMVIKAGAGDIVQKGHWMVPSRISVTSRLGDIKIDFSEAVCRHSEVSLDINAGVGEVTVIVPHGWTVRSHAMRANIGTVRNKATEPGDPAAPTLEITGRAGLGDVRVRYPNRWELWRRKDN</sequence>
<feature type="region of interest" description="Disordered" evidence="1">
    <location>
        <begin position="1"/>
        <end position="29"/>
    </location>
</feature>
<evidence type="ECO:0000259" key="2">
    <source>
        <dbReference type="Pfam" id="PF08044"/>
    </source>
</evidence>
<evidence type="ECO:0000259" key="3">
    <source>
        <dbReference type="Pfam" id="PF09922"/>
    </source>
</evidence>
<protein>
    <submittedName>
        <fullName evidence="4">DUF1707 and DUF2154 domain-containing protein</fullName>
    </submittedName>
</protein>
<dbReference type="PANTHER" id="PTHR40763">
    <property type="entry name" value="MEMBRANE PROTEIN-RELATED"/>
    <property type="match status" value="1"/>
</dbReference>
<organism evidence="4 5">
    <name type="scientific">Streptomyces alkaliterrae</name>
    <dbReference type="NCBI Taxonomy" id="2213162"/>
    <lineage>
        <taxon>Bacteria</taxon>
        <taxon>Bacillati</taxon>
        <taxon>Actinomycetota</taxon>
        <taxon>Actinomycetes</taxon>
        <taxon>Kitasatosporales</taxon>
        <taxon>Streptomycetaceae</taxon>
        <taxon>Streptomyces</taxon>
    </lineage>
</organism>
<gene>
    <name evidence="4" type="ORF">H3146_05640</name>
</gene>
<accession>A0A7W3ZLH3</accession>
<feature type="compositionally biased region" description="Basic and acidic residues" evidence="1">
    <location>
        <begin position="12"/>
        <end position="29"/>
    </location>
</feature>
<dbReference type="InterPro" id="IPR012551">
    <property type="entry name" value="DUF1707_SHOCT-like"/>
</dbReference>
<dbReference type="RefSeq" id="WP_181353652.1">
    <property type="nucleotide sequence ID" value="NZ_JABJWZ010000030.1"/>
</dbReference>
<name>A0A7W3ZLH3_9ACTN</name>
<dbReference type="Pfam" id="PF08044">
    <property type="entry name" value="DUF1707"/>
    <property type="match status" value="1"/>
</dbReference>
<reference evidence="5" key="1">
    <citation type="submission" date="2020-05" db="EMBL/GenBank/DDBJ databases">
        <title>Classification of alakaliphilic streptomycetes isolated from an alkaline soil next to Lonar Crater, India and a proposal for the recognition of Streptomyces alkaliterrae sp. nov.</title>
        <authorList>
            <person name="Golinska P."/>
        </authorList>
    </citation>
    <scope>NUCLEOTIDE SEQUENCE [LARGE SCALE GENOMIC DNA]</scope>
    <source>
        <strain evidence="5">OF3</strain>
    </source>
</reference>
<evidence type="ECO:0000256" key="1">
    <source>
        <dbReference type="SAM" id="MobiDB-lite"/>
    </source>
</evidence>
<dbReference type="EMBL" id="JABJWZ010000030">
    <property type="protein sequence ID" value="MBB1252849.1"/>
    <property type="molecule type" value="Genomic_DNA"/>
</dbReference>
<dbReference type="InterPro" id="IPR024425">
    <property type="entry name" value="LiaF-like_C"/>
</dbReference>
<proteinExistence type="predicted"/>
<feature type="domain" description="DUF1707" evidence="2">
    <location>
        <begin position="18"/>
        <end position="70"/>
    </location>
</feature>
<feature type="domain" description="Cell wall-active antibiotics response LiaF-like C-terminal" evidence="3">
    <location>
        <begin position="99"/>
        <end position="163"/>
    </location>
</feature>
<evidence type="ECO:0000313" key="4">
    <source>
        <dbReference type="EMBL" id="MBB1252849.1"/>
    </source>
</evidence>
<dbReference type="AlphaFoldDB" id="A0A7W3ZLH3"/>
<evidence type="ECO:0000313" key="5">
    <source>
        <dbReference type="Proteomes" id="UP000525686"/>
    </source>
</evidence>
<comment type="caution">
    <text evidence="4">The sequence shown here is derived from an EMBL/GenBank/DDBJ whole genome shotgun (WGS) entry which is preliminary data.</text>
</comment>
<dbReference type="Proteomes" id="UP000525686">
    <property type="component" value="Unassembled WGS sequence"/>
</dbReference>
<dbReference type="Pfam" id="PF09922">
    <property type="entry name" value="LiaF-like_C"/>
    <property type="match status" value="1"/>
</dbReference>